<accession>A0AC35GEE4</accession>
<name>A0AC35GEE4_9BILA</name>
<sequence>MKFQTFELCITLVILLYAFIEGYVDRRRRWKRQTLPSDNVQVHSFDSNVTIQDQVVVTSSNSRIELFESHFDATIWSSSSLLRFNPND</sequence>
<reference evidence="2" key="1">
    <citation type="submission" date="2022-11" db="UniProtKB">
        <authorList>
            <consortium name="WormBaseParasite"/>
        </authorList>
    </citation>
    <scope>IDENTIFICATION</scope>
</reference>
<organism evidence="1 2">
    <name type="scientific">Panagrolaimus sp. PS1159</name>
    <dbReference type="NCBI Taxonomy" id="55785"/>
    <lineage>
        <taxon>Eukaryota</taxon>
        <taxon>Metazoa</taxon>
        <taxon>Ecdysozoa</taxon>
        <taxon>Nematoda</taxon>
        <taxon>Chromadorea</taxon>
        <taxon>Rhabditida</taxon>
        <taxon>Tylenchina</taxon>
        <taxon>Panagrolaimomorpha</taxon>
        <taxon>Panagrolaimoidea</taxon>
        <taxon>Panagrolaimidae</taxon>
        <taxon>Panagrolaimus</taxon>
    </lineage>
</organism>
<evidence type="ECO:0000313" key="2">
    <source>
        <dbReference type="WBParaSite" id="PS1159_v2.g4345.t1"/>
    </source>
</evidence>
<protein>
    <submittedName>
        <fullName evidence="2">Uncharacterized protein</fullName>
    </submittedName>
</protein>
<dbReference type="Proteomes" id="UP000887580">
    <property type="component" value="Unplaced"/>
</dbReference>
<proteinExistence type="predicted"/>
<dbReference type="WBParaSite" id="PS1159_v2.g4345.t1">
    <property type="protein sequence ID" value="PS1159_v2.g4345.t1"/>
    <property type="gene ID" value="PS1159_v2.g4345"/>
</dbReference>
<evidence type="ECO:0000313" key="1">
    <source>
        <dbReference type="Proteomes" id="UP000887580"/>
    </source>
</evidence>